<dbReference type="EMBL" id="JACHCA010000023">
    <property type="protein sequence ID" value="MBB6131398.1"/>
    <property type="molecule type" value="Genomic_DNA"/>
</dbReference>
<dbReference type="Pfam" id="PF13376">
    <property type="entry name" value="OmdA"/>
    <property type="match status" value="1"/>
</dbReference>
<protein>
    <submittedName>
        <fullName evidence="1">Uncharacterized protein YdeI (YjbR/CyaY-like superfamily)</fullName>
    </submittedName>
</protein>
<dbReference type="AlphaFoldDB" id="A0A841JRJ2"/>
<comment type="caution">
    <text evidence="1">The sequence shown here is derived from an EMBL/GenBank/DDBJ whole genome shotgun (WGS) entry which is preliminary data.</text>
</comment>
<sequence length="197" mass="23121">MKQTIPSSNKELPVLSFKTSGQWEKWLEKNHENTDGIWLRIFKKDSGIKSINYAMALDIALCFGWIDGIKKKLDEVSYIQKFTPRRTRSVWSYRNTEHIQRLITSGKMRPPGIAQVDMAKADGRWEKAYAPQREMIIPEDFIKALNNNKKAKVFFDTLNKGNLFIIYYHLHQAKTMQTRERRIQQFVAKLEQGEVLI</sequence>
<name>A0A841JRJ2_9SPHI</name>
<proteinExistence type="predicted"/>
<reference evidence="1 2" key="1">
    <citation type="submission" date="2020-08" db="EMBL/GenBank/DDBJ databases">
        <title>Genomic Encyclopedia of Type Strains, Phase IV (KMG-V): Genome sequencing to study the core and pangenomes of soil and plant-associated prokaryotes.</title>
        <authorList>
            <person name="Whitman W."/>
        </authorList>
    </citation>
    <scope>NUCLEOTIDE SEQUENCE [LARGE SCALE GENOMIC DNA]</scope>
    <source>
        <strain evidence="1 2">MP601</strain>
    </source>
</reference>
<dbReference type="RefSeq" id="WP_183589905.1">
    <property type="nucleotide sequence ID" value="NZ_JACHCA010000023.1"/>
</dbReference>
<gene>
    <name evidence="1" type="ORF">HDF22_005549</name>
</gene>
<dbReference type="Proteomes" id="UP000548326">
    <property type="component" value="Unassembled WGS sequence"/>
</dbReference>
<organism evidence="1 2">
    <name type="scientific">Mucilaginibacter lappiensis</name>
    <dbReference type="NCBI Taxonomy" id="354630"/>
    <lineage>
        <taxon>Bacteria</taxon>
        <taxon>Pseudomonadati</taxon>
        <taxon>Bacteroidota</taxon>
        <taxon>Sphingobacteriia</taxon>
        <taxon>Sphingobacteriales</taxon>
        <taxon>Sphingobacteriaceae</taxon>
        <taxon>Mucilaginibacter</taxon>
    </lineage>
</organism>
<evidence type="ECO:0000313" key="1">
    <source>
        <dbReference type="EMBL" id="MBB6131398.1"/>
    </source>
</evidence>
<evidence type="ECO:0000313" key="2">
    <source>
        <dbReference type="Proteomes" id="UP000548326"/>
    </source>
</evidence>
<accession>A0A841JRJ2</accession>